<evidence type="ECO:0000256" key="1">
    <source>
        <dbReference type="SAM" id="Coils"/>
    </source>
</evidence>
<dbReference type="Proteomes" id="UP000704762">
    <property type="component" value="Unassembled WGS sequence"/>
</dbReference>
<name>A0ABS2RHE4_9ACTN</name>
<keyword evidence="2" id="KW-0812">Transmembrane</keyword>
<comment type="caution">
    <text evidence="3">The sequence shown here is derived from an EMBL/GenBank/DDBJ whole genome shotgun (WGS) entry which is preliminary data.</text>
</comment>
<dbReference type="RefSeq" id="WP_204916967.1">
    <property type="nucleotide sequence ID" value="NZ_BAAAQP010000008.1"/>
</dbReference>
<gene>
    <name evidence="3" type="ORF">JOE57_001347</name>
</gene>
<keyword evidence="1" id="KW-0175">Coiled coil</keyword>
<proteinExistence type="predicted"/>
<keyword evidence="2" id="KW-0472">Membrane</keyword>
<feature type="transmembrane region" description="Helical" evidence="2">
    <location>
        <begin position="29"/>
        <end position="46"/>
    </location>
</feature>
<evidence type="ECO:0000313" key="3">
    <source>
        <dbReference type="EMBL" id="MBM7798426.1"/>
    </source>
</evidence>
<evidence type="ECO:0000313" key="4">
    <source>
        <dbReference type="Proteomes" id="UP000704762"/>
    </source>
</evidence>
<dbReference type="Gene3D" id="1.20.5.340">
    <property type="match status" value="1"/>
</dbReference>
<dbReference type="EMBL" id="JAFBCF010000001">
    <property type="protein sequence ID" value="MBM7798426.1"/>
    <property type="molecule type" value="Genomic_DNA"/>
</dbReference>
<organism evidence="3 4">
    <name type="scientific">Microlunatus panaciterrae</name>
    <dbReference type="NCBI Taxonomy" id="400768"/>
    <lineage>
        <taxon>Bacteria</taxon>
        <taxon>Bacillati</taxon>
        <taxon>Actinomycetota</taxon>
        <taxon>Actinomycetes</taxon>
        <taxon>Propionibacteriales</taxon>
        <taxon>Propionibacteriaceae</taxon>
        <taxon>Microlunatus</taxon>
    </lineage>
</organism>
<evidence type="ECO:0000256" key="2">
    <source>
        <dbReference type="SAM" id="Phobius"/>
    </source>
</evidence>
<feature type="coiled-coil region" evidence="1">
    <location>
        <begin position="96"/>
        <end position="151"/>
    </location>
</feature>
<sequence length="207" mass="22408">MRRISQAVLVAGAVLSAAAAVGPVWVVRSGVVLAVIAGIVACGYAWRELAQSRRDQAEKLLRVTKDHGAALSAERRHNGAVVQTLAQRATAACNEVERLRITIAELQTTISSLNGDKAFLTGEIRERETAIASLEQSLRSREAELAALQDDDAEVHAMPRRVLSEHRTGRAVEADRSVDADPSTVVDLKTMATAMAMPNYEEDRRQA</sequence>
<protein>
    <submittedName>
        <fullName evidence="3">TolA-binding protein</fullName>
    </submittedName>
</protein>
<reference evidence="3 4" key="1">
    <citation type="submission" date="2021-01" db="EMBL/GenBank/DDBJ databases">
        <title>Sequencing the genomes of 1000 actinobacteria strains.</title>
        <authorList>
            <person name="Klenk H.-P."/>
        </authorList>
    </citation>
    <scope>NUCLEOTIDE SEQUENCE [LARGE SCALE GENOMIC DNA]</scope>
    <source>
        <strain evidence="3 4">DSM 18662</strain>
    </source>
</reference>
<accession>A0ABS2RHE4</accession>
<keyword evidence="2" id="KW-1133">Transmembrane helix</keyword>
<keyword evidence="4" id="KW-1185">Reference proteome</keyword>